<dbReference type="SMART" id="SM01362">
    <property type="entry name" value="DUF663"/>
    <property type="match status" value="1"/>
</dbReference>
<dbReference type="Pfam" id="PF04950">
    <property type="entry name" value="RIBIOP_C"/>
    <property type="match status" value="1"/>
</dbReference>
<evidence type="ECO:0000256" key="1">
    <source>
        <dbReference type="ARBA" id="ARBA00004604"/>
    </source>
</evidence>
<evidence type="ECO:0000256" key="7">
    <source>
        <dbReference type="ARBA" id="ARBA00023134"/>
    </source>
</evidence>
<feature type="region of interest" description="Disordered" evidence="11">
    <location>
        <begin position="1087"/>
        <end position="1135"/>
    </location>
</feature>
<dbReference type="RefSeq" id="XP_013076029.2">
    <property type="nucleotide sequence ID" value="XM_013220575.2"/>
</dbReference>
<accession>A0A2C9JG00</accession>
<dbReference type="GO" id="GO:0005525">
    <property type="term" value="F:GTP binding"/>
    <property type="evidence" value="ECO:0007669"/>
    <property type="project" value="UniProtKB-KW"/>
</dbReference>
<dbReference type="GO" id="GO:0030686">
    <property type="term" value="C:90S preribosome"/>
    <property type="evidence" value="ECO:0007669"/>
    <property type="project" value="TreeGrafter"/>
</dbReference>
<dbReference type="GO" id="GO:0034511">
    <property type="term" value="F:U3 snoRNA binding"/>
    <property type="evidence" value="ECO:0007669"/>
    <property type="project" value="TreeGrafter"/>
</dbReference>
<sequence>MDEPDIKKGHRPRQAGRKADKKKAKNKHEQDLTAKQRNPRAFAIQSVNKAAKAFRRTADIKTKKQHIPKVDRSPTEPPPIVVAIVGPPKVGKSTLLKCLVKNFTKQKLTNINGPVTVVAGKNRRLTLIECNNDINCMIDVGKVADLALLMVDAKQGFEMEIFEFFNICQATGFPRCMGVLNHLDQYKDSKTVRKRKKQLKNRFEIELYKGARLFYLSMLVNGEYLQNEVHNLCRFISVMKMTPLVWRASHPYVLADRMEDITNPENIRQNPKCDRVVSLYGYMRGTNMKSKSVVHIAGCGDYVIKTMTFLPDPCPTPQMEKRRSLNKRERLIYAPMSGVGGIVYDKDAVYIDIAKPTQEEEKPTGLVAALMESLKPVDEKVKESQISIFKGGPSLSGSDFSRKRHVDKTSDDEEDEDDEEDSGMDTDSTEDNDSAEDEDDEVKSPPRKRKKTDPYDEKDIDEIGYEEEDRDAEGMEDDSSDVDDESVDEMEQDEQEDSDNESGMLKWKKNMFERAALKHINRKNYFKMVYGEDADDKKDEDKEDEEDEDLAGLFKVLKKHTKDNSQVDRHEINKLDCNRAENGESLDLDELKEHIADSFVTGKWDASEDAKARLEEDDELFGDFEDLETGEKFHGTKPSSALDSEDDNEAKEDDNEQEGEEKEENDDEGSDQERPKTKAEMTAQERRMAKKKKIKDLFDKEYDNKGDSEFYDTWKSEMDEQSKLNRAEFEELPEEQRVQFEGFRPGMYVRIEFDQMPCELIENFDPTYPIIIGGMTNVEEKLGYVNVRIKKHRWYKKILKTRNPLILSLGWRRFQTIPFYYKLEDNLRRRMLKYTPEHIHCHATFWGPITPQGTGFLAVESVSEKTANFRIAATGVVLELDQSVEVEKKLKLVGTPLKVFKKSAFIQDMFTSSLEVAKFQGARLQTVSGLRGQVKKSLHTPPGAFRATFEDKIRMSDIVFLKAWVKLDIPKFIMPVTSLLLTPEAKQAWLGMRTIGQLRHERGLAVPQKADSAYKPIVRPERERKPLVIPRHLKRVLPFKDLPKDLREPQQQKRVAVVMEPAEAKVANFLKRVKALYNFKAVSHHREMRQRAKEHQKKKEAEEAVRQEKLKESKKRLHKILGEMKKKKEGKGGNS</sequence>
<organism evidence="13 14">
    <name type="scientific">Biomphalaria glabrata</name>
    <name type="common">Bloodfluke planorb</name>
    <name type="synonym">Freshwater snail</name>
    <dbReference type="NCBI Taxonomy" id="6526"/>
    <lineage>
        <taxon>Eukaryota</taxon>
        <taxon>Metazoa</taxon>
        <taxon>Spiralia</taxon>
        <taxon>Lophotrochozoa</taxon>
        <taxon>Mollusca</taxon>
        <taxon>Gastropoda</taxon>
        <taxon>Heterobranchia</taxon>
        <taxon>Euthyneura</taxon>
        <taxon>Panpulmonata</taxon>
        <taxon>Hygrophila</taxon>
        <taxon>Lymnaeoidea</taxon>
        <taxon>Planorbidae</taxon>
        <taxon>Biomphalaria</taxon>
    </lineage>
</organism>
<dbReference type="GO" id="GO:0005654">
    <property type="term" value="C:nucleoplasm"/>
    <property type="evidence" value="ECO:0007669"/>
    <property type="project" value="UniProtKB-ARBA"/>
</dbReference>
<dbReference type="GO" id="GO:0032040">
    <property type="term" value="C:small-subunit processome"/>
    <property type="evidence" value="ECO:0007669"/>
    <property type="project" value="UniProtKB-ARBA"/>
</dbReference>
<dbReference type="PANTHER" id="PTHR12858">
    <property type="entry name" value="RIBOSOME BIOGENESIS PROTEIN"/>
    <property type="match status" value="1"/>
</dbReference>
<dbReference type="VEuPathDB" id="VectorBase:BGLAX_038854"/>
<dbReference type="KEGG" id="bgt:106062271"/>
<dbReference type="SUPFAM" id="SSF52540">
    <property type="entry name" value="P-loop containing nucleoside triphosphate hydrolases"/>
    <property type="match status" value="1"/>
</dbReference>
<keyword evidence="5" id="KW-0378">Hydrolase</keyword>
<evidence type="ECO:0000313" key="14">
    <source>
        <dbReference type="Proteomes" id="UP000076420"/>
    </source>
</evidence>
<keyword evidence="3" id="KW-0597">Phosphoprotein</keyword>
<dbReference type="GO" id="GO:0000479">
    <property type="term" value="P:endonucleolytic cleavage of tricistronic rRNA transcript (SSU-rRNA, 5.8S rRNA, LSU-rRNA)"/>
    <property type="evidence" value="ECO:0007669"/>
    <property type="project" value="TreeGrafter"/>
</dbReference>
<evidence type="ECO:0000256" key="5">
    <source>
        <dbReference type="ARBA" id="ARBA00022801"/>
    </source>
</evidence>
<feature type="compositionally biased region" description="Acidic residues" evidence="11">
    <location>
        <begin position="458"/>
        <end position="500"/>
    </location>
</feature>
<dbReference type="SMART" id="SM00785">
    <property type="entry name" value="AARP2CN"/>
    <property type="match status" value="1"/>
</dbReference>
<name>A0A2C9JG00_BIOGL</name>
<dbReference type="CDD" id="cd01882">
    <property type="entry name" value="BMS1"/>
    <property type="match status" value="1"/>
</dbReference>
<feature type="compositionally biased region" description="Acidic residues" evidence="11">
    <location>
        <begin position="615"/>
        <end position="628"/>
    </location>
</feature>
<dbReference type="InterPro" id="IPR030387">
    <property type="entry name" value="G_Bms1/Tsr1_dom"/>
</dbReference>
<dbReference type="PROSITE" id="PS51714">
    <property type="entry name" value="G_BMS1"/>
    <property type="match status" value="1"/>
</dbReference>
<dbReference type="FunFam" id="3.40.50.300:FF:000105">
    <property type="entry name" value="BMS1 ribosome biogenesis factor"/>
    <property type="match status" value="1"/>
</dbReference>
<feature type="compositionally biased region" description="Acidic residues" evidence="11">
    <location>
        <begin position="410"/>
        <end position="441"/>
    </location>
</feature>
<keyword evidence="4" id="KW-0547">Nucleotide-binding</keyword>
<dbReference type="Proteomes" id="UP000076420">
    <property type="component" value="Unassembled WGS sequence"/>
</dbReference>
<reference evidence="13" key="1">
    <citation type="submission" date="2020-05" db="UniProtKB">
        <authorList>
            <consortium name="EnsemblMetazoa"/>
        </authorList>
    </citation>
    <scope>IDENTIFICATION</scope>
    <source>
        <strain evidence="13">BB02</strain>
    </source>
</reference>
<evidence type="ECO:0000256" key="3">
    <source>
        <dbReference type="ARBA" id="ARBA00022553"/>
    </source>
</evidence>
<dbReference type="EnsemblMetazoa" id="BGLB001948-RB">
    <property type="protein sequence ID" value="BGLB001948-PB"/>
    <property type="gene ID" value="BGLB001948"/>
</dbReference>
<keyword evidence="6" id="KW-0067">ATP-binding</keyword>
<evidence type="ECO:0000256" key="4">
    <source>
        <dbReference type="ARBA" id="ARBA00022741"/>
    </source>
</evidence>
<feature type="region of interest" description="Disordered" evidence="11">
    <location>
        <begin position="388"/>
        <end position="505"/>
    </location>
</feature>
<feature type="region of interest" description="Disordered" evidence="11">
    <location>
        <begin position="1"/>
        <end position="40"/>
    </location>
</feature>
<evidence type="ECO:0000256" key="9">
    <source>
        <dbReference type="ARBA" id="ARBA00049117"/>
    </source>
</evidence>
<dbReference type="InterPro" id="IPR039761">
    <property type="entry name" value="Bms1/Tsr1"/>
</dbReference>
<dbReference type="Gene3D" id="3.40.50.300">
    <property type="entry name" value="P-loop containing nucleotide triphosphate hydrolases"/>
    <property type="match status" value="1"/>
</dbReference>
<dbReference type="InterPro" id="IPR007034">
    <property type="entry name" value="BMS1_TSR1_C"/>
</dbReference>
<feature type="region of interest" description="Disordered" evidence="11">
    <location>
        <begin position="598"/>
        <end position="690"/>
    </location>
</feature>
<evidence type="ECO:0000256" key="10">
    <source>
        <dbReference type="ARBA" id="ARBA00061391"/>
    </source>
</evidence>
<feature type="compositionally biased region" description="Basic and acidic residues" evidence="11">
    <location>
        <begin position="1089"/>
        <end position="1111"/>
    </location>
</feature>
<dbReference type="Pfam" id="PF08142">
    <property type="entry name" value="AARP2CN"/>
    <property type="match status" value="1"/>
</dbReference>
<feature type="compositionally biased region" description="Basic and acidic residues" evidence="11">
    <location>
        <begin position="671"/>
        <end position="687"/>
    </location>
</feature>
<evidence type="ECO:0000259" key="12">
    <source>
        <dbReference type="PROSITE" id="PS51714"/>
    </source>
</evidence>
<dbReference type="OrthoDB" id="10260897at2759"/>
<dbReference type="InterPro" id="IPR027417">
    <property type="entry name" value="P-loop_NTPase"/>
</dbReference>
<comment type="subcellular location">
    <subcellularLocation>
        <location evidence="1">Nucleus</location>
        <location evidence="1">Nucleolus</location>
    </subcellularLocation>
</comment>
<keyword evidence="8" id="KW-0539">Nucleus</keyword>
<feature type="compositionally biased region" description="Basic residues" evidence="11">
    <location>
        <begin position="8"/>
        <end position="26"/>
    </location>
</feature>
<dbReference type="STRING" id="6526.A0A2C9JG00"/>
<dbReference type="GO" id="GO:0005524">
    <property type="term" value="F:ATP binding"/>
    <property type="evidence" value="ECO:0007669"/>
    <property type="project" value="UniProtKB-KW"/>
</dbReference>
<dbReference type="AlphaFoldDB" id="A0A2C9JG00"/>
<evidence type="ECO:0000256" key="11">
    <source>
        <dbReference type="SAM" id="MobiDB-lite"/>
    </source>
</evidence>
<dbReference type="VEuPathDB" id="VectorBase:BGLB001948"/>
<dbReference type="InterPro" id="IPR012948">
    <property type="entry name" value="AARP2CN"/>
</dbReference>
<feature type="compositionally biased region" description="Basic and acidic residues" evidence="11">
    <location>
        <begin position="605"/>
        <end position="614"/>
    </location>
</feature>
<evidence type="ECO:0000313" key="13">
    <source>
        <dbReference type="EnsemblMetazoa" id="BGLB001948-PB"/>
    </source>
</evidence>
<proteinExistence type="inferred from homology"/>
<keyword evidence="7" id="KW-0342">GTP-binding</keyword>
<comment type="catalytic activity">
    <reaction evidence="9">
        <text>GTP + H2O = GDP + phosphate + H(+)</text>
        <dbReference type="Rhea" id="RHEA:19669"/>
        <dbReference type="ChEBI" id="CHEBI:15377"/>
        <dbReference type="ChEBI" id="CHEBI:15378"/>
        <dbReference type="ChEBI" id="CHEBI:37565"/>
        <dbReference type="ChEBI" id="CHEBI:43474"/>
        <dbReference type="ChEBI" id="CHEBI:58189"/>
    </reaction>
    <physiologicalReaction direction="left-to-right" evidence="9">
        <dbReference type="Rhea" id="RHEA:19670"/>
    </physiologicalReaction>
</comment>
<feature type="domain" description="Bms1-type G" evidence="12">
    <location>
        <begin position="77"/>
        <end position="242"/>
    </location>
</feature>
<dbReference type="InterPro" id="IPR037875">
    <property type="entry name" value="Bms1_N"/>
</dbReference>
<comment type="similarity">
    <text evidence="10">Belongs to the TRAFAC class translation factor GTPase superfamily. Bms1-like GTPase family. BMS1 subfamily.</text>
</comment>
<evidence type="ECO:0000256" key="6">
    <source>
        <dbReference type="ARBA" id="ARBA00022840"/>
    </source>
</evidence>
<keyword evidence="2" id="KW-0690">Ribosome biogenesis</keyword>
<protein>
    <recommendedName>
        <fullName evidence="12">Bms1-type G domain-containing protein</fullName>
    </recommendedName>
</protein>
<dbReference type="PANTHER" id="PTHR12858:SF2">
    <property type="entry name" value="RIBOSOME BIOGENESIS PROTEIN BMS1 HOMOLOG"/>
    <property type="match status" value="1"/>
</dbReference>
<evidence type="ECO:0000256" key="2">
    <source>
        <dbReference type="ARBA" id="ARBA00022517"/>
    </source>
</evidence>
<feature type="compositionally biased region" description="Acidic residues" evidence="11">
    <location>
        <begin position="643"/>
        <end position="670"/>
    </location>
</feature>
<dbReference type="GO" id="GO:0003924">
    <property type="term" value="F:GTPase activity"/>
    <property type="evidence" value="ECO:0007669"/>
    <property type="project" value="TreeGrafter"/>
</dbReference>
<gene>
    <name evidence="13" type="primary">106062271</name>
</gene>
<dbReference type="GO" id="GO:0000462">
    <property type="term" value="P:maturation of SSU-rRNA from tricistronic rRNA transcript (SSU-rRNA, 5.8S rRNA, LSU-rRNA)"/>
    <property type="evidence" value="ECO:0007669"/>
    <property type="project" value="TreeGrafter"/>
</dbReference>
<evidence type="ECO:0000256" key="8">
    <source>
        <dbReference type="ARBA" id="ARBA00023242"/>
    </source>
</evidence>